<dbReference type="Gene3D" id="3.30.450.150">
    <property type="entry name" value="Haem-degrading domain"/>
    <property type="match status" value="1"/>
</dbReference>
<sequence>MSAGAATDGAGGTGAPTPSATTPSAATAGATTPSAPPPTVAELEQQHRDLRFPSFDLDDAWRLGTLIVELARERGLAVTVDLHHGEQQVFHAALPGTSADNDDWIRRKAAVVRRFGEASYLVGERHRQWGRPFALDPSRYAAHGGSFPLLVHGTGPVGTVTVSGLPQLADHQLVTECLALFLTQRQDEERERA</sequence>
<dbReference type="InterPro" id="IPR010371">
    <property type="entry name" value="YBR137W-like"/>
</dbReference>
<comment type="caution">
    <text evidence="3">The sequence shown here is derived from an EMBL/GenBank/DDBJ whole genome shotgun (WGS) entry which is preliminary data.</text>
</comment>
<comment type="similarity">
    <text evidence="1">Belongs to the UPF0303 family.</text>
</comment>
<gene>
    <name evidence="3" type="ORF">C7C46_28315</name>
</gene>
<dbReference type="HAMAP" id="MF_00761">
    <property type="entry name" value="UPF0303"/>
    <property type="match status" value="1"/>
</dbReference>
<dbReference type="NCBIfam" id="NF002696">
    <property type="entry name" value="PRK02487.1-5"/>
    <property type="match status" value="1"/>
</dbReference>
<dbReference type="InterPro" id="IPR038084">
    <property type="entry name" value="PduO/GlcC-like_sf"/>
</dbReference>
<dbReference type="PANTHER" id="PTHR28255">
    <property type="match status" value="1"/>
</dbReference>
<dbReference type="AlphaFoldDB" id="A0A2V4NUV8"/>
<organism evidence="3 4">
    <name type="scientific">Streptomyces tateyamensis</name>
    <dbReference type="NCBI Taxonomy" id="565073"/>
    <lineage>
        <taxon>Bacteria</taxon>
        <taxon>Bacillati</taxon>
        <taxon>Actinomycetota</taxon>
        <taxon>Actinomycetes</taxon>
        <taxon>Kitasatosporales</taxon>
        <taxon>Streptomycetaceae</taxon>
        <taxon>Streptomyces</taxon>
    </lineage>
</organism>
<name>A0A2V4NUV8_9ACTN</name>
<feature type="region of interest" description="Disordered" evidence="2">
    <location>
        <begin position="1"/>
        <end position="41"/>
    </location>
</feature>
<dbReference type="PANTHER" id="PTHR28255:SF1">
    <property type="entry name" value="UPF0303 PROTEIN YBR137W"/>
    <property type="match status" value="1"/>
</dbReference>
<proteinExistence type="inferred from homology"/>
<evidence type="ECO:0000313" key="4">
    <source>
        <dbReference type="Proteomes" id="UP000248039"/>
    </source>
</evidence>
<feature type="compositionally biased region" description="Low complexity" evidence="2">
    <location>
        <begin position="15"/>
        <end position="33"/>
    </location>
</feature>
<evidence type="ECO:0000313" key="3">
    <source>
        <dbReference type="EMBL" id="PYC69155.1"/>
    </source>
</evidence>
<keyword evidence="4" id="KW-1185">Reference proteome</keyword>
<dbReference type="SUPFAM" id="SSF143744">
    <property type="entry name" value="GlcG-like"/>
    <property type="match status" value="1"/>
</dbReference>
<accession>A0A2V4NUV8</accession>
<reference evidence="3 4" key="1">
    <citation type="submission" date="2018-03" db="EMBL/GenBank/DDBJ databases">
        <title>Bioinformatic expansion and discovery of thiopeptide antibiotics.</title>
        <authorList>
            <person name="Schwalen C.J."/>
            <person name="Hudson G.A."/>
            <person name="Mitchell D.A."/>
        </authorList>
    </citation>
    <scope>NUCLEOTIDE SEQUENCE [LARGE SCALE GENOMIC DNA]</scope>
    <source>
        <strain evidence="3 4">ATCC 21389</strain>
    </source>
</reference>
<dbReference type="Proteomes" id="UP000248039">
    <property type="component" value="Unassembled WGS sequence"/>
</dbReference>
<dbReference type="InterPro" id="IPR005624">
    <property type="entry name" value="PduO/GlcC-like"/>
</dbReference>
<dbReference type="EMBL" id="PYBW01000131">
    <property type="protein sequence ID" value="PYC69155.1"/>
    <property type="molecule type" value="Genomic_DNA"/>
</dbReference>
<evidence type="ECO:0000256" key="1">
    <source>
        <dbReference type="HAMAP-Rule" id="MF_00761"/>
    </source>
</evidence>
<dbReference type="Pfam" id="PF03928">
    <property type="entry name" value="HbpS-like"/>
    <property type="match status" value="1"/>
</dbReference>
<protein>
    <recommendedName>
        <fullName evidence="1">UPF0303 protein C7C46_28315</fullName>
    </recommendedName>
</protein>
<dbReference type="OrthoDB" id="9815315at2"/>
<evidence type="ECO:0000256" key="2">
    <source>
        <dbReference type="SAM" id="MobiDB-lite"/>
    </source>
</evidence>